<proteinExistence type="inferred from homology"/>
<dbReference type="PANTHER" id="PTHR34068">
    <property type="entry name" value="UPF0145 PROTEIN YBJQ"/>
    <property type="match status" value="1"/>
</dbReference>
<dbReference type="RefSeq" id="WP_173195915.1">
    <property type="nucleotide sequence ID" value="NZ_JABFCX010000002.1"/>
</dbReference>
<evidence type="ECO:0000256" key="2">
    <source>
        <dbReference type="HAMAP-Rule" id="MF_00338"/>
    </source>
</evidence>
<evidence type="ECO:0000313" key="3">
    <source>
        <dbReference type="EMBL" id="NNU14892.1"/>
    </source>
</evidence>
<sequence>MLIATAEFNIGREVTQVLGVARGNVIRARHVGNDIVAGFRNLIGGEVNEYTKLMAEAREQAMDRMIKNAESMGADGIIGMQITTSMITQGAAEILCYGTAVKLGESYRDMDARAGARMSDDDMVRRR</sequence>
<evidence type="ECO:0000313" key="4">
    <source>
        <dbReference type="Proteomes" id="UP000536835"/>
    </source>
</evidence>
<gene>
    <name evidence="3" type="ORF">HK107_00965</name>
</gene>
<protein>
    <recommendedName>
        <fullName evidence="2">UPF0145 protein HK107_00965</fullName>
    </recommendedName>
</protein>
<dbReference type="PANTHER" id="PTHR34068:SF2">
    <property type="entry name" value="UPF0145 PROTEIN SCO3412"/>
    <property type="match status" value="1"/>
</dbReference>
<organism evidence="3 4">
    <name type="scientific">Parvularcula mediterranea</name>
    <dbReference type="NCBI Taxonomy" id="2732508"/>
    <lineage>
        <taxon>Bacteria</taxon>
        <taxon>Pseudomonadati</taxon>
        <taxon>Pseudomonadota</taxon>
        <taxon>Alphaproteobacteria</taxon>
        <taxon>Parvularculales</taxon>
        <taxon>Parvularculaceae</taxon>
        <taxon>Parvularcula</taxon>
    </lineage>
</organism>
<dbReference type="EMBL" id="JABFCX010000002">
    <property type="protein sequence ID" value="NNU14892.1"/>
    <property type="molecule type" value="Genomic_DNA"/>
</dbReference>
<name>A0A7Y3RK70_9PROT</name>
<dbReference type="Gene3D" id="3.30.110.70">
    <property type="entry name" value="Hypothetical protein apc22750. Chain B"/>
    <property type="match status" value="1"/>
</dbReference>
<comment type="caution">
    <text evidence="3">The sequence shown here is derived from an EMBL/GenBank/DDBJ whole genome shotgun (WGS) entry which is preliminary data.</text>
</comment>
<evidence type="ECO:0000256" key="1">
    <source>
        <dbReference type="ARBA" id="ARBA00010751"/>
    </source>
</evidence>
<accession>A0A7Y3RK70</accession>
<dbReference type="SUPFAM" id="SSF117782">
    <property type="entry name" value="YbjQ-like"/>
    <property type="match status" value="1"/>
</dbReference>
<dbReference type="Pfam" id="PF01906">
    <property type="entry name" value="YbjQ_1"/>
    <property type="match status" value="1"/>
</dbReference>
<dbReference type="Proteomes" id="UP000536835">
    <property type="component" value="Unassembled WGS sequence"/>
</dbReference>
<dbReference type="HAMAP" id="MF_00338">
    <property type="entry name" value="UPF0145"/>
    <property type="match status" value="1"/>
</dbReference>
<dbReference type="InterPro" id="IPR035439">
    <property type="entry name" value="UPF0145_dom_sf"/>
</dbReference>
<comment type="similarity">
    <text evidence="1 2">Belongs to the UPF0145 family.</text>
</comment>
<keyword evidence="4" id="KW-1185">Reference proteome</keyword>
<reference evidence="3 4" key="1">
    <citation type="submission" date="2020-05" db="EMBL/GenBank/DDBJ databases">
        <title>Parvularcula mediterraneae sp. nov., isolated from polypropylene straw from shallow seawater of the seashore of Laganas in Zakynthos island, Greece.</title>
        <authorList>
            <person name="Szabo I."/>
            <person name="Al-Omari J."/>
            <person name="Rado J."/>
            <person name="Szerdahelyi G.S."/>
        </authorList>
    </citation>
    <scope>NUCLEOTIDE SEQUENCE [LARGE SCALE GENOMIC DNA]</scope>
    <source>
        <strain evidence="3 4">ZS-1/3</strain>
    </source>
</reference>
<dbReference type="AlphaFoldDB" id="A0A7Y3RK70"/>
<dbReference type="InterPro" id="IPR002765">
    <property type="entry name" value="UPF0145_YbjQ-like"/>
</dbReference>